<dbReference type="AlphaFoldDB" id="A0A0G0H0M4"/>
<keyword evidence="1" id="KW-1133">Transmembrane helix</keyword>
<dbReference type="EMBL" id="LBTF01000006">
    <property type="protein sequence ID" value="KKQ35737.1"/>
    <property type="molecule type" value="Genomic_DNA"/>
</dbReference>
<dbReference type="Proteomes" id="UP000033876">
    <property type="component" value="Unassembled WGS sequence"/>
</dbReference>
<protein>
    <submittedName>
        <fullName evidence="3">L-alanyl-D-glutamate peptidase</fullName>
    </submittedName>
</protein>
<name>A0A0G0H0M4_9BACT</name>
<evidence type="ECO:0000313" key="3">
    <source>
        <dbReference type="EMBL" id="KKQ35737.1"/>
    </source>
</evidence>
<organism evidence="3 4">
    <name type="scientific">Candidatus Nomurabacteria bacterium GW2011_GWB1_37_5</name>
    <dbReference type="NCBI Taxonomy" id="1618742"/>
    <lineage>
        <taxon>Bacteria</taxon>
        <taxon>Candidatus Nomuraibacteriota</taxon>
    </lineage>
</organism>
<sequence length="182" mass="20185">MDVDGLRSFFIYVIIFAALIGGGYWAFTTIDSGPEFSQKTTEQLAYEAKIEEEAAKVLAESEVPEPVLDETDIPTSMDEEITGEITEEVPTEISSEAAAIKTDLEDLLAKKLSIKPGDKGTFVLRIQKFLNYYNSDLNLKEDQDFGPSMRKAVESFQKDQSLNPDGGVGPKTISKMIEFLNK</sequence>
<keyword evidence="1" id="KW-0472">Membrane</keyword>
<reference evidence="3 4" key="1">
    <citation type="journal article" date="2015" name="Nature">
        <title>rRNA introns, odd ribosomes, and small enigmatic genomes across a large radiation of phyla.</title>
        <authorList>
            <person name="Brown C.T."/>
            <person name="Hug L.A."/>
            <person name="Thomas B.C."/>
            <person name="Sharon I."/>
            <person name="Castelle C.J."/>
            <person name="Singh A."/>
            <person name="Wilkins M.J."/>
            <person name="Williams K.H."/>
            <person name="Banfield J.F."/>
        </authorList>
    </citation>
    <scope>NUCLEOTIDE SEQUENCE [LARGE SCALE GENOMIC DNA]</scope>
</reference>
<dbReference type="Pfam" id="PF01471">
    <property type="entry name" value="PG_binding_1"/>
    <property type="match status" value="1"/>
</dbReference>
<evidence type="ECO:0000313" key="4">
    <source>
        <dbReference type="Proteomes" id="UP000033876"/>
    </source>
</evidence>
<proteinExistence type="predicted"/>
<dbReference type="InterPro" id="IPR036365">
    <property type="entry name" value="PGBD-like_sf"/>
</dbReference>
<evidence type="ECO:0000259" key="2">
    <source>
        <dbReference type="Pfam" id="PF01471"/>
    </source>
</evidence>
<comment type="caution">
    <text evidence="3">The sequence shown here is derived from an EMBL/GenBank/DDBJ whole genome shotgun (WGS) entry which is preliminary data.</text>
</comment>
<evidence type="ECO:0000256" key="1">
    <source>
        <dbReference type="SAM" id="Phobius"/>
    </source>
</evidence>
<dbReference type="InterPro" id="IPR036366">
    <property type="entry name" value="PGBDSf"/>
</dbReference>
<gene>
    <name evidence="3" type="ORF">US50_C0006G0010</name>
</gene>
<dbReference type="Gene3D" id="1.10.101.10">
    <property type="entry name" value="PGBD-like superfamily/PGBD"/>
    <property type="match status" value="1"/>
</dbReference>
<dbReference type="SUPFAM" id="SSF47090">
    <property type="entry name" value="PGBD-like"/>
    <property type="match status" value="1"/>
</dbReference>
<keyword evidence="1" id="KW-0812">Transmembrane</keyword>
<dbReference type="InterPro" id="IPR002477">
    <property type="entry name" value="Peptidoglycan-bd-like"/>
</dbReference>
<feature type="transmembrane region" description="Helical" evidence="1">
    <location>
        <begin position="9"/>
        <end position="27"/>
    </location>
</feature>
<accession>A0A0G0H0M4</accession>
<feature type="domain" description="Peptidoglycan binding-like" evidence="2">
    <location>
        <begin position="120"/>
        <end position="176"/>
    </location>
</feature>